<sequence length="202" mass="23290">MKRNKYSAGAVKFSFWFMEFRKEVQMLASGNTFDDIKRLNEEENIFGASTPARAKLIYSTVTARIKSLDESFYTLFLESDVSTQKLFALAGTLAHDTLFFDFVYEVVREKLIIGSNLLTDADINIFFKNKQEQNEDVEKLTEATINRLRRSYKTQLFEAGLLDDNTKSSERQIIKPVLDPVLKHWLDDYGYGQIAKALEGIR</sequence>
<dbReference type="Proteomes" id="UP000184278">
    <property type="component" value="Unassembled WGS sequence"/>
</dbReference>
<keyword evidence="2" id="KW-1185">Reference proteome</keyword>
<dbReference type="Gene3D" id="1.10.3540.10">
    <property type="entry name" value="uncharacterized protein from magnetospirillum magneticum domain"/>
    <property type="match status" value="1"/>
</dbReference>
<dbReference type="EMBL" id="FQXK01000009">
    <property type="protein sequence ID" value="SHH92808.1"/>
    <property type="molecule type" value="Genomic_DNA"/>
</dbReference>
<evidence type="ECO:0000313" key="2">
    <source>
        <dbReference type="Proteomes" id="UP000184278"/>
    </source>
</evidence>
<dbReference type="Pfam" id="PF08849">
    <property type="entry name" value="BrxA"/>
    <property type="match status" value="1"/>
</dbReference>
<dbReference type="InterPro" id="IPR014948">
    <property type="entry name" value="BrxA"/>
</dbReference>
<dbReference type="RefSeq" id="WP_073386273.1">
    <property type="nucleotide sequence ID" value="NZ_FQXK01000009.1"/>
</dbReference>
<name>A0A1M5WZV7_BUTFI</name>
<organism evidence="1 2">
    <name type="scientific">Butyrivibrio fibrisolvens DSM 3071</name>
    <dbReference type="NCBI Taxonomy" id="1121131"/>
    <lineage>
        <taxon>Bacteria</taxon>
        <taxon>Bacillati</taxon>
        <taxon>Bacillota</taxon>
        <taxon>Clostridia</taxon>
        <taxon>Lachnospirales</taxon>
        <taxon>Lachnospiraceae</taxon>
        <taxon>Butyrivibrio</taxon>
    </lineage>
</organism>
<dbReference type="OrthoDB" id="3078533at2"/>
<evidence type="ECO:0000313" key="1">
    <source>
        <dbReference type="EMBL" id="SHH92808.1"/>
    </source>
</evidence>
<dbReference type="AlphaFoldDB" id="A0A1M5WZV7"/>
<dbReference type="STRING" id="1121131.SAMN02745229_01195"/>
<dbReference type="GeneID" id="89510424"/>
<protein>
    <submittedName>
        <fullName evidence="1">Putative inner membrane protein</fullName>
    </submittedName>
</protein>
<reference evidence="2" key="1">
    <citation type="submission" date="2016-11" db="EMBL/GenBank/DDBJ databases">
        <authorList>
            <person name="Varghese N."/>
            <person name="Submissions S."/>
        </authorList>
    </citation>
    <scope>NUCLEOTIDE SEQUENCE [LARGE SCALE GENOMIC DNA]</scope>
    <source>
        <strain evidence="2">DSM 3071</strain>
    </source>
</reference>
<accession>A0A1M5WZV7</accession>
<gene>
    <name evidence="1" type="ORF">SAMN02745229_01195</name>
</gene>
<dbReference type="InterPro" id="IPR023137">
    <property type="entry name" value="BrxA_sf"/>
</dbReference>
<proteinExistence type="predicted"/>